<dbReference type="CDD" id="cd06661">
    <property type="entry name" value="GGCT_like"/>
    <property type="match status" value="1"/>
</dbReference>
<dbReference type="GO" id="GO:0061928">
    <property type="term" value="F:glutathione specific gamma-glutamylcyclotransferase activity"/>
    <property type="evidence" value="ECO:0007669"/>
    <property type="project" value="UniProtKB-EC"/>
</dbReference>
<dbReference type="Gene3D" id="3.10.490.10">
    <property type="entry name" value="Gamma-glutamyl cyclotransferase-like"/>
    <property type="match status" value="1"/>
</dbReference>
<comment type="caution">
    <text evidence="3">The sequence shown here is derived from an EMBL/GenBank/DDBJ whole genome shotgun (WGS) entry which is preliminary data.</text>
</comment>
<organism evidence="3 4">
    <name type="scientific">Tepidicaulis marinus</name>
    <dbReference type="NCBI Taxonomy" id="1333998"/>
    <lineage>
        <taxon>Bacteria</taxon>
        <taxon>Pseudomonadati</taxon>
        <taxon>Pseudomonadota</taxon>
        <taxon>Alphaproteobacteria</taxon>
        <taxon>Hyphomicrobiales</taxon>
        <taxon>Parvibaculaceae</taxon>
        <taxon>Tepidicaulis</taxon>
    </lineage>
</organism>
<dbReference type="InterPro" id="IPR006840">
    <property type="entry name" value="ChaC"/>
</dbReference>
<evidence type="ECO:0000256" key="1">
    <source>
        <dbReference type="ARBA" id="ARBA00012344"/>
    </source>
</evidence>
<keyword evidence="2" id="KW-0456">Lyase</keyword>
<name>A0A081BA84_9HYPH</name>
<dbReference type="GO" id="GO:0006751">
    <property type="term" value="P:glutathione catabolic process"/>
    <property type="evidence" value="ECO:0007669"/>
    <property type="project" value="InterPro"/>
</dbReference>
<gene>
    <name evidence="3" type="ORF">M2A_1451</name>
</gene>
<dbReference type="STRING" id="1333998.M2A_1451"/>
<dbReference type="RefSeq" id="WP_052379284.1">
    <property type="nucleotide sequence ID" value="NZ_BBIO01000006.1"/>
</dbReference>
<dbReference type="eggNOG" id="COG3703">
    <property type="taxonomic scope" value="Bacteria"/>
</dbReference>
<dbReference type="GO" id="GO:0005737">
    <property type="term" value="C:cytoplasm"/>
    <property type="evidence" value="ECO:0007669"/>
    <property type="project" value="TreeGrafter"/>
</dbReference>
<dbReference type="SUPFAM" id="SSF110857">
    <property type="entry name" value="Gamma-glutamyl cyclotransferase-like"/>
    <property type="match status" value="1"/>
</dbReference>
<reference evidence="3 4" key="1">
    <citation type="submission" date="2014-07" db="EMBL/GenBank/DDBJ databases">
        <title>Tepidicaulis marinum gen. nov., sp. nov., a novel marine bacterium denitrifying nitrate to nitrous oxide strictly under microaerobic conditions.</title>
        <authorList>
            <person name="Takeuchi M."/>
            <person name="Yamagishi T."/>
            <person name="Kamagata Y."/>
            <person name="Oshima K."/>
            <person name="Hattori M."/>
            <person name="Katayama T."/>
            <person name="Hanada S."/>
            <person name="Tamaki H."/>
            <person name="Marumo K."/>
            <person name="Maeda H."/>
            <person name="Nedachi M."/>
            <person name="Iwasaki W."/>
            <person name="Suwa Y."/>
            <person name="Sakata S."/>
        </authorList>
    </citation>
    <scope>NUCLEOTIDE SEQUENCE [LARGE SCALE GENOMIC DNA]</scope>
    <source>
        <strain evidence="3 4">MA2</strain>
    </source>
</reference>
<dbReference type="PANTHER" id="PTHR12192">
    <property type="entry name" value="CATION TRANSPORT PROTEIN CHAC-RELATED"/>
    <property type="match status" value="1"/>
</dbReference>
<dbReference type="InterPro" id="IPR036568">
    <property type="entry name" value="GGCT-like_sf"/>
</dbReference>
<dbReference type="AlphaFoldDB" id="A0A081BA84"/>
<accession>A0A081BA84</accession>
<dbReference type="Proteomes" id="UP000028702">
    <property type="component" value="Unassembled WGS sequence"/>
</dbReference>
<protein>
    <recommendedName>
        <fullName evidence="1">glutathione-specific gamma-glutamylcyclotransferase</fullName>
        <ecNumber evidence="1">4.3.2.7</ecNumber>
    </recommendedName>
</protein>
<evidence type="ECO:0000313" key="3">
    <source>
        <dbReference type="EMBL" id="GAK44952.1"/>
    </source>
</evidence>
<evidence type="ECO:0000313" key="4">
    <source>
        <dbReference type="Proteomes" id="UP000028702"/>
    </source>
</evidence>
<dbReference type="PANTHER" id="PTHR12192:SF2">
    <property type="entry name" value="GLUTATHIONE-SPECIFIC GAMMA-GLUTAMYLCYCLOTRANSFERASE 2"/>
    <property type="match status" value="1"/>
</dbReference>
<dbReference type="Pfam" id="PF04752">
    <property type="entry name" value="ChaC"/>
    <property type="match status" value="1"/>
</dbReference>
<proteinExistence type="predicted"/>
<dbReference type="InterPro" id="IPR013024">
    <property type="entry name" value="GGCT-like"/>
</dbReference>
<dbReference type="EC" id="4.3.2.7" evidence="1"/>
<dbReference type="EMBL" id="BBIO01000006">
    <property type="protein sequence ID" value="GAK44952.1"/>
    <property type="molecule type" value="Genomic_DNA"/>
</dbReference>
<sequence>MRQHNEDSAAGSPPEKSGSYWVFGYGSLMWDPRVPVQKMLAGTVQGWHRRFSMVKTTTWGSPEKPGLAAGLHPGGFTTGFGIKIAAKDWAEAEAALDYRERHYLRRWVTLHGQDGRLYRALTYIAHPNSGAFLPDLSLEETRRRYLTGEGTLGSTRFYIEETARQLASKGYGRTDAHALLARLAGPR</sequence>
<evidence type="ECO:0000256" key="2">
    <source>
        <dbReference type="ARBA" id="ARBA00023239"/>
    </source>
</evidence>
<keyword evidence="4" id="KW-1185">Reference proteome</keyword>